<protein>
    <recommendedName>
        <fullName evidence="3">Lipoprotein</fullName>
    </recommendedName>
</protein>
<dbReference type="EMBL" id="LFEH01000204">
    <property type="protein sequence ID" value="KMS67118.1"/>
    <property type="molecule type" value="Genomic_DNA"/>
</dbReference>
<dbReference type="Proteomes" id="UP000037274">
    <property type="component" value="Unassembled WGS sequence"/>
</dbReference>
<comment type="caution">
    <text evidence="1">The sequence shown here is derived from an EMBL/GenBank/DDBJ whole genome shotgun (WGS) entry which is preliminary data.</text>
</comment>
<keyword evidence="2" id="KW-1185">Reference proteome</keyword>
<accession>A0ABR5HQW3</accession>
<proteinExistence type="predicted"/>
<gene>
    <name evidence="1" type="ORF">ACH49_28805</name>
</gene>
<evidence type="ECO:0000313" key="2">
    <source>
        <dbReference type="Proteomes" id="UP000037274"/>
    </source>
</evidence>
<dbReference type="RefSeq" id="WP_029385192.1">
    <property type="nucleotide sequence ID" value="NZ_AZSD01000273.1"/>
</dbReference>
<reference evidence="1 2" key="1">
    <citation type="submission" date="2015-06" db="EMBL/GenBank/DDBJ databases">
        <title>Draft genome sequence of Streptomyces leeuwenhoekii C58, which produces the novel lasso peptide, chaxapeptin.</title>
        <authorList>
            <person name="Yi Y."/>
            <person name="Hai D."/>
            <person name="Jaspars M."/>
            <person name="Sheng H."/>
            <person name="Rateb M.E."/>
            <person name="Bull A."/>
            <person name="Goodfellow M."/>
            <person name="Asenjo J.A."/>
            <person name="Ebel R."/>
        </authorList>
    </citation>
    <scope>NUCLEOTIDE SEQUENCE [LARGE SCALE GENOMIC DNA]</scope>
    <source>
        <strain evidence="1 2">C58</strain>
    </source>
</reference>
<name>A0ABR5HQW3_STRLW</name>
<evidence type="ECO:0008006" key="3">
    <source>
        <dbReference type="Google" id="ProtNLM"/>
    </source>
</evidence>
<sequence length="125" mass="12657">MTSTQNYGTCVDVQVDPDGPPVTSASSFVTFTAPLSCLLSPPVLEVELIIHWNGGRTSTAQALAVVSRTTGTTIATDTGTITSGLFAGKTINVTVVYPTLDVTGCLLGDGVSEISGAATLVVAPV</sequence>
<organism evidence="1 2">
    <name type="scientific">Streptomyces leeuwenhoekii</name>
    <dbReference type="NCBI Taxonomy" id="1437453"/>
    <lineage>
        <taxon>Bacteria</taxon>
        <taxon>Bacillati</taxon>
        <taxon>Actinomycetota</taxon>
        <taxon>Actinomycetes</taxon>
        <taxon>Kitasatosporales</taxon>
        <taxon>Streptomycetaceae</taxon>
        <taxon>Streptomyces</taxon>
    </lineage>
</organism>
<evidence type="ECO:0000313" key="1">
    <source>
        <dbReference type="EMBL" id="KMS67118.1"/>
    </source>
</evidence>